<feature type="compositionally biased region" description="Polar residues" evidence="1">
    <location>
        <begin position="10"/>
        <end position="25"/>
    </location>
</feature>
<evidence type="ECO:0000256" key="1">
    <source>
        <dbReference type="SAM" id="MobiDB-lite"/>
    </source>
</evidence>
<protein>
    <submittedName>
        <fullName evidence="2">Uncharacterized protein</fullName>
    </submittedName>
</protein>
<dbReference type="Proteomes" id="UP001305779">
    <property type="component" value="Unassembled WGS sequence"/>
</dbReference>
<name>A0ABR0EBM3_ZASCE</name>
<reference evidence="2 3" key="1">
    <citation type="journal article" date="2023" name="G3 (Bethesda)">
        <title>A chromosome-level genome assembly of Zasmidium syzygii isolated from banana leaves.</title>
        <authorList>
            <person name="van Westerhoven A.C."/>
            <person name="Mehrabi R."/>
            <person name="Talebi R."/>
            <person name="Steentjes M.B.F."/>
            <person name="Corcolon B."/>
            <person name="Chong P.A."/>
            <person name="Kema G.H.J."/>
            <person name="Seidl M.F."/>
        </authorList>
    </citation>
    <scope>NUCLEOTIDE SEQUENCE [LARGE SCALE GENOMIC DNA]</scope>
    <source>
        <strain evidence="2 3">P124</strain>
    </source>
</reference>
<proteinExistence type="predicted"/>
<dbReference type="EMBL" id="JAXOVC010000007">
    <property type="protein sequence ID" value="KAK4498889.1"/>
    <property type="molecule type" value="Genomic_DNA"/>
</dbReference>
<comment type="caution">
    <text evidence="2">The sequence shown here is derived from an EMBL/GenBank/DDBJ whole genome shotgun (WGS) entry which is preliminary data.</text>
</comment>
<gene>
    <name evidence="2" type="ORF">PRZ48_009399</name>
</gene>
<feature type="region of interest" description="Disordered" evidence="1">
    <location>
        <begin position="1"/>
        <end position="38"/>
    </location>
</feature>
<evidence type="ECO:0000313" key="2">
    <source>
        <dbReference type="EMBL" id="KAK4498889.1"/>
    </source>
</evidence>
<sequence length="322" mass="35640">MPPDQAADMPSTTSPESMQLTKANTASSAASTPMLSSDPSLYTPAAVGGLSDSANPPTSTRFSPAASTIAGTLTATNHNQLPTSSTSTASASIMTSSKATYLRKMMQDDPERYIFRFFDLPRELRDLAYDELLISHVFIELECRLEVDACEVVRPNLMTISRQFAREYKERSEKKQVTTVSDRPPVVLHGLTARLMPLPNLLRNTKKLSIYVFGAPDVLELHKNWILATVTALPRVESLSLRVVLDMSGGQEINLTLAALHGLVTIQKVTLLEIFAMDNRHGVFSLSDQRLLVLRWSAEGGLWEKFNPDGLDPRFTRVLEEF</sequence>
<keyword evidence="3" id="KW-1185">Reference proteome</keyword>
<evidence type="ECO:0000313" key="3">
    <source>
        <dbReference type="Proteomes" id="UP001305779"/>
    </source>
</evidence>
<organism evidence="2 3">
    <name type="scientific">Zasmidium cellare</name>
    <name type="common">Wine cellar mold</name>
    <name type="synonym">Racodium cellare</name>
    <dbReference type="NCBI Taxonomy" id="395010"/>
    <lineage>
        <taxon>Eukaryota</taxon>
        <taxon>Fungi</taxon>
        <taxon>Dikarya</taxon>
        <taxon>Ascomycota</taxon>
        <taxon>Pezizomycotina</taxon>
        <taxon>Dothideomycetes</taxon>
        <taxon>Dothideomycetidae</taxon>
        <taxon>Mycosphaerellales</taxon>
        <taxon>Mycosphaerellaceae</taxon>
        <taxon>Zasmidium</taxon>
    </lineage>
</organism>
<accession>A0ABR0EBM3</accession>